<reference evidence="2 3" key="1">
    <citation type="submission" date="2015-09" db="EMBL/GenBank/DDBJ databases">
        <title>Trachymyrmex cornetzi WGS genome.</title>
        <authorList>
            <person name="Nygaard S."/>
            <person name="Hu H."/>
            <person name="Boomsma J."/>
            <person name="Zhang G."/>
        </authorList>
    </citation>
    <scope>NUCLEOTIDE SEQUENCE [LARGE SCALE GENOMIC DNA]</scope>
    <source>
        <strain evidence="2">Tcor2-1</strain>
        <tissue evidence="2">Whole body</tissue>
    </source>
</reference>
<accession>A0A151IUV2</accession>
<feature type="non-terminal residue" evidence="2">
    <location>
        <position position="1"/>
    </location>
</feature>
<name>A0A151IUV2_9HYME</name>
<dbReference type="Proteomes" id="UP000078492">
    <property type="component" value="Unassembled WGS sequence"/>
</dbReference>
<keyword evidence="1" id="KW-1133">Transmembrane helix</keyword>
<evidence type="ECO:0000313" key="3">
    <source>
        <dbReference type="Proteomes" id="UP000078492"/>
    </source>
</evidence>
<sequence length="99" mass="11313">KNNTVTSKFLVLTSQLIFQFTGLIEFGIYTLQFLLFITKIALALLIHGEGFLFILNEIVEIDNIIPGAKKLRSTHDDVLHLQDDDEHRRVDPRFASLDS</sequence>
<evidence type="ECO:0000313" key="2">
    <source>
        <dbReference type="EMBL" id="KYN11254.1"/>
    </source>
</evidence>
<evidence type="ECO:0000256" key="1">
    <source>
        <dbReference type="SAM" id="Phobius"/>
    </source>
</evidence>
<keyword evidence="1" id="KW-0472">Membrane</keyword>
<feature type="transmembrane region" description="Helical" evidence="1">
    <location>
        <begin position="26"/>
        <end position="46"/>
    </location>
</feature>
<organism evidence="2 3">
    <name type="scientific">Trachymyrmex cornetzi</name>
    <dbReference type="NCBI Taxonomy" id="471704"/>
    <lineage>
        <taxon>Eukaryota</taxon>
        <taxon>Metazoa</taxon>
        <taxon>Ecdysozoa</taxon>
        <taxon>Arthropoda</taxon>
        <taxon>Hexapoda</taxon>
        <taxon>Insecta</taxon>
        <taxon>Pterygota</taxon>
        <taxon>Neoptera</taxon>
        <taxon>Endopterygota</taxon>
        <taxon>Hymenoptera</taxon>
        <taxon>Apocrita</taxon>
        <taxon>Aculeata</taxon>
        <taxon>Formicoidea</taxon>
        <taxon>Formicidae</taxon>
        <taxon>Myrmicinae</taxon>
        <taxon>Trachymyrmex</taxon>
    </lineage>
</organism>
<keyword evidence="1" id="KW-0812">Transmembrane</keyword>
<proteinExistence type="predicted"/>
<keyword evidence="3" id="KW-1185">Reference proteome</keyword>
<protein>
    <submittedName>
        <fullName evidence="2">Uncharacterized protein</fullName>
    </submittedName>
</protein>
<dbReference type="EMBL" id="KQ980945">
    <property type="protein sequence ID" value="KYN11254.1"/>
    <property type="molecule type" value="Genomic_DNA"/>
</dbReference>
<gene>
    <name evidence="2" type="ORF">ALC57_16611</name>
</gene>
<dbReference type="AlphaFoldDB" id="A0A151IUV2"/>